<evidence type="ECO:0000313" key="3">
    <source>
        <dbReference type="Proteomes" id="UP001163882"/>
    </source>
</evidence>
<evidence type="ECO:0000256" key="1">
    <source>
        <dbReference type="SAM" id="SignalP"/>
    </source>
</evidence>
<proteinExistence type="predicted"/>
<dbReference type="RefSeq" id="WP_264227286.1">
    <property type="nucleotide sequence ID" value="NZ_CP107716.1"/>
</dbReference>
<keyword evidence="3" id="KW-1185">Reference proteome</keyword>
<evidence type="ECO:0000313" key="2">
    <source>
        <dbReference type="EMBL" id="UYQ73728.1"/>
    </source>
</evidence>
<gene>
    <name evidence="2" type="ORF">OF122_08220</name>
</gene>
<accession>A0ABY6ISX1</accession>
<organism evidence="2 3">
    <name type="scientific">Pelagibacterium flavum</name>
    <dbReference type="NCBI Taxonomy" id="2984530"/>
    <lineage>
        <taxon>Bacteria</taxon>
        <taxon>Pseudomonadati</taxon>
        <taxon>Pseudomonadota</taxon>
        <taxon>Alphaproteobacteria</taxon>
        <taxon>Hyphomicrobiales</taxon>
        <taxon>Devosiaceae</taxon>
        <taxon>Pelagibacterium</taxon>
    </lineage>
</organism>
<keyword evidence="1" id="KW-0732">Signal</keyword>
<reference evidence="2" key="1">
    <citation type="submission" date="2022-10" db="EMBL/GenBank/DDBJ databases">
        <title>YIM 151497 complete genome.</title>
        <authorList>
            <person name="Chen X."/>
        </authorList>
    </citation>
    <scope>NUCLEOTIDE SEQUENCE</scope>
    <source>
        <strain evidence="2">YIM 151497</strain>
    </source>
</reference>
<feature type="chain" id="PRO_5045386539" evidence="1">
    <location>
        <begin position="23"/>
        <end position="85"/>
    </location>
</feature>
<protein>
    <submittedName>
        <fullName evidence="2">Uncharacterized protein</fullName>
    </submittedName>
</protein>
<feature type="signal peptide" evidence="1">
    <location>
        <begin position="1"/>
        <end position="22"/>
    </location>
</feature>
<name>A0ABY6ISX1_9HYPH</name>
<dbReference type="Proteomes" id="UP001163882">
    <property type="component" value="Chromosome"/>
</dbReference>
<dbReference type="EMBL" id="CP107716">
    <property type="protein sequence ID" value="UYQ73728.1"/>
    <property type="molecule type" value="Genomic_DNA"/>
</dbReference>
<sequence length="85" mass="8675">MKLKALLASVAVVAGLAAPAMANTIGTITVSDADWTYVTDYCDSLDGLSVSDAFDFSPSATAELSTPSVQLSSISQSDCQKAGLI</sequence>